<comment type="caution">
    <text evidence="2">The sequence shown here is derived from an EMBL/GenBank/DDBJ whole genome shotgun (WGS) entry which is preliminary data.</text>
</comment>
<sequence>AVPARRQCQQGGSASKAAVPPNTGFAGGGCCQRRLLGELAGDSGLPPSQLLPTSLVLLL</sequence>
<proteinExistence type="predicted"/>
<keyword evidence="3" id="KW-1185">Reference proteome</keyword>
<dbReference type="Proteomes" id="UP001271792">
    <property type="component" value="Unassembled WGS sequence"/>
</dbReference>
<feature type="region of interest" description="Disordered" evidence="1">
    <location>
        <begin position="1"/>
        <end position="23"/>
    </location>
</feature>
<name>A0ABU4U9F8_9PSEU</name>
<feature type="non-terminal residue" evidence="2">
    <location>
        <position position="1"/>
    </location>
</feature>
<reference evidence="2 3" key="2">
    <citation type="submission" date="2023-11" db="EMBL/GenBank/DDBJ databases">
        <authorList>
            <person name="Lara A.C."/>
            <person name="Chronakova A."/>
        </authorList>
    </citation>
    <scope>NUCLEOTIDE SEQUENCE [LARGE SCALE GENOMIC DNA]</scope>
    <source>
        <strain evidence="2 3">BCCO 10_0798</strain>
    </source>
</reference>
<dbReference type="EMBL" id="JAXAVV010000105">
    <property type="protein sequence ID" value="MDX8056819.1"/>
    <property type="molecule type" value="Genomic_DNA"/>
</dbReference>
<organism evidence="2 3">
    <name type="scientific">Lentzea kristufekii</name>
    <dbReference type="NCBI Taxonomy" id="3095430"/>
    <lineage>
        <taxon>Bacteria</taxon>
        <taxon>Bacillati</taxon>
        <taxon>Actinomycetota</taxon>
        <taxon>Actinomycetes</taxon>
        <taxon>Pseudonocardiales</taxon>
        <taxon>Pseudonocardiaceae</taxon>
        <taxon>Lentzea</taxon>
    </lineage>
</organism>
<gene>
    <name evidence="2" type="ORF">SK571_46290</name>
</gene>
<evidence type="ECO:0000313" key="2">
    <source>
        <dbReference type="EMBL" id="MDX8056819.1"/>
    </source>
</evidence>
<accession>A0ABU4U9F8</accession>
<dbReference type="RefSeq" id="WP_319990449.1">
    <property type="nucleotide sequence ID" value="NZ_JAXAVV010000105.1"/>
</dbReference>
<reference evidence="2 3" key="1">
    <citation type="submission" date="2023-11" db="EMBL/GenBank/DDBJ databases">
        <title>Lentzea sokolovensis, sp. nov., Lentzea kristufkii, sp. nov., and Lentzea miocenensis, sp. nov., rare actinobacteria from Sokolov Coal Basin, Miocene lacustrine sediment, Czech Republic.</title>
        <authorList>
            <person name="Lara A."/>
            <person name="Kotroba L."/>
            <person name="Nouioui I."/>
            <person name="Neumann-Schaal M."/>
            <person name="Mast Y."/>
            <person name="Chronakova A."/>
        </authorList>
    </citation>
    <scope>NUCLEOTIDE SEQUENCE [LARGE SCALE GENOMIC DNA]</scope>
    <source>
        <strain evidence="2 3">BCCO 10_0798</strain>
    </source>
</reference>
<protein>
    <submittedName>
        <fullName evidence="2">Uncharacterized protein</fullName>
    </submittedName>
</protein>
<evidence type="ECO:0000256" key="1">
    <source>
        <dbReference type="SAM" id="MobiDB-lite"/>
    </source>
</evidence>
<evidence type="ECO:0000313" key="3">
    <source>
        <dbReference type="Proteomes" id="UP001271792"/>
    </source>
</evidence>